<keyword evidence="2" id="KW-1185">Reference proteome</keyword>
<dbReference type="OrthoDB" id="9032601at2"/>
<dbReference type="EMBL" id="FNKP01000004">
    <property type="protein sequence ID" value="SDR54558.1"/>
    <property type="molecule type" value="Genomic_DNA"/>
</dbReference>
<dbReference type="InterPro" id="IPR022283">
    <property type="entry name" value="PRTRC_protein-F"/>
</dbReference>
<dbReference type="NCBIfam" id="TIGR03742">
    <property type="entry name" value="PRTRC_F"/>
    <property type="match status" value="1"/>
</dbReference>
<dbReference type="AlphaFoldDB" id="A0A1H1JWY3"/>
<evidence type="ECO:0000313" key="1">
    <source>
        <dbReference type="EMBL" id="SDR54558.1"/>
    </source>
</evidence>
<organism evidence="1 2">
    <name type="scientific">Paraburkholderia fungorum</name>
    <dbReference type="NCBI Taxonomy" id="134537"/>
    <lineage>
        <taxon>Bacteria</taxon>
        <taxon>Pseudomonadati</taxon>
        <taxon>Pseudomonadota</taxon>
        <taxon>Betaproteobacteria</taxon>
        <taxon>Burkholderiales</taxon>
        <taxon>Burkholderiaceae</taxon>
        <taxon>Paraburkholderia</taxon>
    </lineage>
</organism>
<dbReference type="Proteomes" id="UP000183487">
    <property type="component" value="Unassembled WGS sequence"/>
</dbReference>
<dbReference type="RefSeq" id="WP_074774161.1">
    <property type="nucleotide sequence ID" value="NZ_FNKP01000004.1"/>
</dbReference>
<dbReference type="Pfam" id="PF14456">
    <property type="entry name" value="alpha-hel2"/>
    <property type="match status" value="1"/>
</dbReference>
<reference evidence="2" key="1">
    <citation type="submission" date="2016-10" db="EMBL/GenBank/DDBJ databases">
        <authorList>
            <person name="Varghese N."/>
        </authorList>
    </citation>
    <scope>NUCLEOTIDE SEQUENCE [LARGE SCALE GENOMIC DNA]</scope>
    <source>
        <strain evidence="2">GAS106B</strain>
    </source>
</reference>
<proteinExistence type="predicted"/>
<sequence length="386" mass="43398">MFFDPRQSGEDVAINGTLWQPAGSTSSRRRPAHDFLSLPDVSRAVPARPKVRYQADRELAAQAHRHFEAGVLRASDVKDYSGAGDAVAQALFAWVTRQSGSLRRLSFKPALFDVEAVREQTTYHEGDTDFDASSALYLGIQTPEDYIYVMEGRAAQLQAAHPRLLASALILINRASFRTLIMRTPDDFLGLFAQWHWDGDPHTTDEDAAELLADRFGDDENEIAHFLPSVVRDELCPDSMVIGRFDQRRNRWRTFNALGIQSLRQLAWRQTGWIRQLCAELEELTLLLSRAGESQLFDWAFRPETVYAATSIAACESGHVNDVLDTHYDYFSNGGDGSLFHGFVALANDPVAIRKQYADWSLGFSILRQVDRVAALISYDPQDPSR</sequence>
<evidence type="ECO:0000313" key="2">
    <source>
        <dbReference type="Proteomes" id="UP000183487"/>
    </source>
</evidence>
<name>A0A1H1JWY3_9BURK</name>
<accession>A0A1H1JWY3</accession>
<protein>
    <submittedName>
        <fullName evidence="1">PRTRC system protein F</fullName>
    </submittedName>
</protein>
<gene>
    <name evidence="1" type="ORF">SAMN05443245_7454</name>
</gene>